<feature type="compositionally biased region" description="Polar residues" evidence="4">
    <location>
        <begin position="42"/>
        <end position="57"/>
    </location>
</feature>
<comment type="caution">
    <text evidence="6">The sequence shown here is derived from an EMBL/GenBank/DDBJ whole genome shotgun (WGS) entry which is preliminary data.</text>
</comment>
<protein>
    <submittedName>
        <fullName evidence="6">D-alanine--D-alanine ligase</fullName>
    </submittedName>
</protein>
<feature type="region of interest" description="Disordered" evidence="4">
    <location>
        <begin position="192"/>
        <end position="214"/>
    </location>
</feature>
<dbReference type="Gene3D" id="3.30.1490.20">
    <property type="entry name" value="ATP-grasp fold, A domain"/>
    <property type="match status" value="1"/>
</dbReference>
<dbReference type="Pfam" id="PF07478">
    <property type="entry name" value="Dala_Dala_lig_C"/>
    <property type="match status" value="1"/>
</dbReference>
<sequence>MPSIKKHNSLSVIKRTYEGTTCNTQNDYKDQNAPMTAHHNPPMTSNQDGTSTHSNQKQRMKETVKLRSNVPTSSMELADVEVMKPLTAARIDPPIEVAMKELADKYRPVRQRTVRSETRKDIARALPPAVYYAQPPRSKVMFHDDSTVEGQEGMEQIMPQVTDDDGDSHVPSITFVNDSAVEIVAVGKVPDLEDEYDTDSGSDMDDDDHDSYPHRTTLTSRKMFSREYMDEHIYQLLGWLKILHVLGSPSDEFSFKINMLYGGSFPEEMQSPKHDYCFGYALVRPTGSWSFAERLSDIVDLKKLEETENSVKKMDITAALQHIKHVIQPDMALVHFVCLKGITTYRALFDALNIPLMAGSVESRYLAMDKLITRSVLVSYGNVSCPDGFIYNKGDILQSEQVKYPCVVKASKGEDTKAVRLVKDSEFLNAAIEHALSYSDHVIIERYIEGREIRCAVVESTTTGELKALSCLEYKVRENDIRRTEDKYICNEKGLPVSKPPEAKTWFLDPTKEEKLIHRIQQQSCRAFRELGLQDFGLFDFRVDLEGNPFLLECNLFCSFGPQSVVNIIAKESGFTDESLFDMMVENTLLRKRKQENNNVNL</sequence>
<gene>
    <name evidence="6" type="primary">ddl</name>
    <name evidence="6" type="ORF">AWC38_SpisGene18529</name>
</gene>
<dbReference type="InterPro" id="IPR011095">
    <property type="entry name" value="Dala_Dala_lig_C"/>
</dbReference>
<feature type="compositionally biased region" description="Acidic residues" evidence="4">
    <location>
        <begin position="192"/>
        <end position="209"/>
    </location>
</feature>
<dbReference type="PANTHER" id="PTHR23132:SF23">
    <property type="entry name" value="D-ALANINE--D-ALANINE LIGASE B"/>
    <property type="match status" value="1"/>
</dbReference>
<dbReference type="Gene3D" id="3.30.470.20">
    <property type="entry name" value="ATP-grasp fold, B domain"/>
    <property type="match status" value="1"/>
</dbReference>
<evidence type="ECO:0000256" key="1">
    <source>
        <dbReference type="ARBA" id="ARBA00010871"/>
    </source>
</evidence>
<accession>A0A2B4RLP8</accession>
<proteinExistence type="inferred from homology"/>
<dbReference type="SUPFAM" id="SSF56059">
    <property type="entry name" value="Glutathione synthetase ATP-binding domain-like"/>
    <property type="match status" value="1"/>
</dbReference>
<feature type="region of interest" description="Disordered" evidence="4">
    <location>
        <begin position="22"/>
        <end position="68"/>
    </location>
</feature>
<dbReference type="OrthoDB" id="3562at2759"/>
<organism evidence="6 7">
    <name type="scientific">Stylophora pistillata</name>
    <name type="common">Smooth cauliflower coral</name>
    <dbReference type="NCBI Taxonomy" id="50429"/>
    <lineage>
        <taxon>Eukaryota</taxon>
        <taxon>Metazoa</taxon>
        <taxon>Cnidaria</taxon>
        <taxon>Anthozoa</taxon>
        <taxon>Hexacorallia</taxon>
        <taxon>Scleractinia</taxon>
        <taxon>Astrocoeniina</taxon>
        <taxon>Pocilloporidae</taxon>
        <taxon>Stylophora</taxon>
    </lineage>
</organism>
<dbReference type="GO" id="GO:0005524">
    <property type="term" value="F:ATP binding"/>
    <property type="evidence" value="ECO:0007669"/>
    <property type="project" value="UniProtKB-UniRule"/>
</dbReference>
<dbReference type="Proteomes" id="UP000225706">
    <property type="component" value="Unassembled WGS sequence"/>
</dbReference>
<dbReference type="InterPro" id="IPR011761">
    <property type="entry name" value="ATP-grasp"/>
</dbReference>
<dbReference type="GO" id="GO:0046872">
    <property type="term" value="F:metal ion binding"/>
    <property type="evidence" value="ECO:0007669"/>
    <property type="project" value="InterPro"/>
</dbReference>
<evidence type="ECO:0000256" key="2">
    <source>
        <dbReference type="ARBA" id="ARBA00022598"/>
    </source>
</evidence>
<dbReference type="EMBL" id="LSMT01000492">
    <property type="protein sequence ID" value="PFX17172.1"/>
    <property type="molecule type" value="Genomic_DNA"/>
</dbReference>
<keyword evidence="3" id="KW-0547">Nucleotide-binding</keyword>
<dbReference type="PANTHER" id="PTHR23132">
    <property type="entry name" value="D-ALANINE--D-ALANINE LIGASE"/>
    <property type="match status" value="1"/>
</dbReference>
<keyword evidence="3" id="KW-0067">ATP-binding</keyword>
<keyword evidence="2 6" id="KW-0436">Ligase</keyword>
<name>A0A2B4RLP8_STYPI</name>
<evidence type="ECO:0000256" key="4">
    <source>
        <dbReference type="SAM" id="MobiDB-lite"/>
    </source>
</evidence>
<dbReference type="AlphaFoldDB" id="A0A2B4RLP8"/>
<keyword evidence="7" id="KW-1185">Reference proteome</keyword>
<dbReference type="InterPro" id="IPR013815">
    <property type="entry name" value="ATP_grasp_subdomain_1"/>
</dbReference>
<dbReference type="GO" id="GO:0008716">
    <property type="term" value="F:D-alanine-D-alanine ligase activity"/>
    <property type="evidence" value="ECO:0007669"/>
    <property type="project" value="InterPro"/>
</dbReference>
<evidence type="ECO:0000259" key="5">
    <source>
        <dbReference type="PROSITE" id="PS50975"/>
    </source>
</evidence>
<evidence type="ECO:0000313" key="7">
    <source>
        <dbReference type="Proteomes" id="UP000225706"/>
    </source>
</evidence>
<feature type="domain" description="ATP-grasp" evidence="5">
    <location>
        <begin position="374"/>
        <end position="586"/>
    </location>
</feature>
<evidence type="ECO:0000313" key="6">
    <source>
        <dbReference type="EMBL" id="PFX17172.1"/>
    </source>
</evidence>
<comment type="similarity">
    <text evidence="1">Belongs to the D-alanine--D-alanine ligase family.</text>
</comment>
<evidence type="ECO:0000256" key="3">
    <source>
        <dbReference type="PROSITE-ProRule" id="PRU00409"/>
    </source>
</evidence>
<dbReference type="PROSITE" id="PS50975">
    <property type="entry name" value="ATP_GRASP"/>
    <property type="match status" value="1"/>
</dbReference>
<reference evidence="7" key="1">
    <citation type="journal article" date="2017" name="bioRxiv">
        <title>Comparative analysis of the genomes of Stylophora pistillata and Acropora digitifera provides evidence for extensive differences between species of corals.</title>
        <authorList>
            <person name="Voolstra C.R."/>
            <person name="Li Y."/>
            <person name="Liew Y.J."/>
            <person name="Baumgarten S."/>
            <person name="Zoccola D."/>
            <person name="Flot J.-F."/>
            <person name="Tambutte S."/>
            <person name="Allemand D."/>
            <person name="Aranda M."/>
        </authorList>
    </citation>
    <scope>NUCLEOTIDE SEQUENCE [LARGE SCALE GENOMIC DNA]</scope>
</reference>